<keyword evidence="2" id="KW-1133">Transmembrane helix</keyword>
<dbReference type="Gene3D" id="3.60.21.10">
    <property type="match status" value="1"/>
</dbReference>
<organism evidence="4 5">
    <name type="scientific">Candidatus Pristimantibacillus lignocellulolyticus</name>
    <dbReference type="NCBI Taxonomy" id="2994561"/>
    <lineage>
        <taxon>Bacteria</taxon>
        <taxon>Bacillati</taxon>
        <taxon>Bacillota</taxon>
        <taxon>Bacilli</taxon>
        <taxon>Bacillales</taxon>
        <taxon>Paenibacillaceae</taxon>
        <taxon>Candidatus Pristimantibacillus</taxon>
    </lineage>
</organism>
<dbReference type="Proteomes" id="UP001056756">
    <property type="component" value="Chromosome"/>
</dbReference>
<protein>
    <submittedName>
        <fullName evidence="4">CapA family protein</fullName>
    </submittedName>
</protein>
<keyword evidence="2" id="KW-0472">Membrane</keyword>
<dbReference type="KEGG" id="plig:NAG76_21735"/>
<dbReference type="InterPro" id="IPR019079">
    <property type="entry name" value="Capsule_synth_CapA"/>
</dbReference>
<evidence type="ECO:0000256" key="1">
    <source>
        <dbReference type="ARBA" id="ARBA00005662"/>
    </source>
</evidence>
<proteinExistence type="inferred from homology"/>
<dbReference type="SMART" id="SM00854">
    <property type="entry name" value="PGA_cap"/>
    <property type="match status" value="1"/>
</dbReference>
<sequence>MSLSRMETKKREQQTKVQNKKTKRRLWLVNTTLLAIIIIVVAIFYRGEDLWHTAKEQVGKLSMFNDTPKKNELDGSAVTKEEIKPNEPLVTDEQIDDNGTDDGTIAIDDNVVTEEPPIVEEEELTPIEQASTTVNLAFVGDILQGEYINSWLQQEGYSYPFQKALFHLSSADITAGNLEMPITTRGTADDEKTFVFKGAPEGLQGLVDAGIDVVSLANNHTLDYGVEGMLDTITHLDEYGIKHVGAGNNDAEAYSPVIQEVNGIKVAYIGVSRVLPYTTWKANKYTAGLAEAYDTASRALQAIEEAEKLADITIVMIHWGIERNNKPENYQLQLARNFIDAGADMIVGSHPHVLQGFEQYNGKWIAYSLGNFVFASHPKGKQAESGVLGATCKITAECEMTFYPMKIVNAQPTPVKDEEAKEMLQFLEDVSLNGVEIDDRGKLSLTKP</sequence>
<evidence type="ECO:0000313" key="4">
    <source>
        <dbReference type="EMBL" id="URN94408.1"/>
    </source>
</evidence>
<evidence type="ECO:0000313" key="5">
    <source>
        <dbReference type="Proteomes" id="UP001056756"/>
    </source>
</evidence>
<feature type="domain" description="Capsule synthesis protein CapA" evidence="3">
    <location>
        <begin position="135"/>
        <end position="376"/>
    </location>
</feature>
<dbReference type="CDD" id="cd07381">
    <property type="entry name" value="MPP_CapA"/>
    <property type="match status" value="1"/>
</dbReference>
<gene>
    <name evidence="4" type="ORF">NAG76_21735</name>
</gene>
<dbReference type="PANTHER" id="PTHR33393:SF13">
    <property type="entry name" value="PGA BIOSYNTHESIS PROTEIN CAPA"/>
    <property type="match status" value="1"/>
</dbReference>
<evidence type="ECO:0000259" key="3">
    <source>
        <dbReference type="SMART" id="SM00854"/>
    </source>
</evidence>
<feature type="transmembrane region" description="Helical" evidence="2">
    <location>
        <begin position="26"/>
        <end position="45"/>
    </location>
</feature>
<dbReference type="Pfam" id="PF09587">
    <property type="entry name" value="PGA_cap"/>
    <property type="match status" value="1"/>
</dbReference>
<dbReference type="AlphaFoldDB" id="A0A9J6ZEU6"/>
<dbReference type="InterPro" id="IPR029052">
    <property type="entry name" value="Metallo-depent_PP-like"/>
</dbReference>
<keyword evidence="2" id="KW-0812">Transmembrane</keyword>
<dbReference type="PANTHER" id="PTHR33393">
    <property type="entry name" value="POLYGLUTAMINE SYNTHESIS ACCESSORY PROTEIN RV0574C-RELATED"/>
    <property type="match status" value="1"/>
</dbReference>
<reference evidence="4" key="1">
    <citation type="submission" date="2022-05" db="EMBL/GenBank/DDBJ databases">
        <title>Novel bacterial taxa in a minimal lignocellulolytic consortium and its capacity to transform plastics disclosed by genome-resolved metagenomics.</title>
        <authorList>
            <person name="Rodriguez C.A.D."/>
            <person name="Diaz-Garcia L."/>
            <person name="Herrera K."/>
            <person name="Tarazona N.A."/>
            <person name="Sproer C."/>
            <person name="Overmann J."/>
            <person name="Jimenez D.J."/>
        </authorList>
    </citation>
    <scope>NUCLEOTIDE SEQUENCE</scope>
    <source>
        <strain evidence="4">MAG5</strain>
    </source>
</reference>
<comment type="similarity">
    <text evidence="1">Belongs to the CapA family.</text>
</comment>
<evidence type="ECO:0000256" key="2">
    <source>
        <dbReference type="SAM" id="Phobius"/>
    </source>
</evidence>
<dbReference type="EMBL" id="CP097899">
    <property type="protein sequence ID" value="URN94408.1"/>
    <property type="molecule type" value="Genomic_DNA"/>
</dbReference>
<name>A0A9J6ZEU6_9BACL</name>
<dbReference type="InterPro" id="IPR052169">
    <property type="entry name" value="CW_Biosynth-Accessory"/>
</dbReference>
<accession>A0A9J6ZEU6</accession>
<dbReference type="SUPFAM" id="SSF56300">
    <property type="entry name" value="Metallo-dependent phosphatases"/>
    <property type="match status" value="1"/>
</dbReference>